<proteinExistence type="inferred from homology"/>
<dbReference type="GO" id="GO:0006865">
    <property type="term" value="P:amino acid transport"/>
    <property type="evidence" value="ECO:0007669"/>
    <property type="project" value="UniProtKB-KW"/>
</dbReference>
<dbReference type="InterPro" id="IPR035906">
    <property type="entry name" value="MetI-like_sf"/>
</dbReference>
<evidence type="ECO:0000259" key="10">
    <source>
        <dbReference type="PROSITE" id="PS50928"/>
    </source>
</evidence>
<feature type="transmembrane region" description="Helical" evidence="9">
    <location>
        <begin position="154"/>
        <end position="177"/>
    </location>
</feature>
<keyword evidence="3 9" id="KW-0813">Transport</keyword>
<evidence type="ECO:0000256" key="7">
    <source>
        <dbReference type="ARBA" id="ARBA00022989"/>
    </source>
</evidence>
<sequence length="360" mass="40719">MAVYTMKEAKPAPSTSKGLVFWFRENLFSTIPNTLLTLLGFYFIYTTIPPLLDWMIFDATWSGTKEEVVKEGARWIFIIEKFDQFMYGFYPESLHWRPNLVAVISLAFVFLVPRINNIKVKLVIMLLFPFVCFTLISGGWFGLEVVGTEKWGGLMLTILVAAVGIIASFPIGILLALGRQSDNMPIVKFLCIGFIEFIRGVPLITILFMASVVLPLFFSDGINFDKLLRALIGITLFQAAYIAEVIRGGLQAIPKGQYEASESLGLTYWQGMILIILPQALKISIPNLVGSFISLFKDTTLVLIIGLFDILAMVTLTNSDTDWLGFEIEGYVFVTMIYWVFCFSMSQYSRVIERRYNTDH</sequence>
<evidence type="ECO:0000256" key="4">
    <source>
        <dbReference type="ARBA" id="ARBA00022475"/>
    </source>
</evidence>
<evidence type="ECO:0000256" key="6">
    <source>
        <dbReference type="ARBA" id="ARBA00022970"/>
    </source>
</evidence>
<dbReference type="PANTHER" id="PTHR30614:SF41">
    <property type="entry name" value="INNER MEMBRANE AMINO-ACID ABC TRANSPORTER PERMEASE PROTEIN YHDY"/>
    <property type="match status" value="1"/>
</dbReference>
<feature type="transmembrane region" description="Helical" evidence="9">
    <location>
        <begin position="27"/>
        <end position="45"/>
    </location>
</feature>
<organism evidence="11 12">
    <name type="scientific">Moritella yayanosii</name>
    <dbReference type="NCBI Taxonomy" id="69539"/>
    <lineage>
        <taxon>Bacteria</taxon>
        <taxon>Pseudomonadati</taxon>
        <taxon>Pseudomonadota</taxon>
        <taxon>Gammaproteobacteria</taxon>
        <taxon>Alteromonadales</taxon>
        <taxon>Moritellaceae</taxon>
        <taxon>Moritella</taxon>
    </lineage>
</organism>
<dbReference type="Gene3D" id="1.10.3720.10">
    <property type="entry name" value="MetI-like"/>
    <property type="match status" value="1"/>
</dbReference>
<comment type="subcellular location">
    <subcellularLocation>
        <location evidence="1">Cell inner membrane</location>
        <topology evidence="1">Multi-pass membrane protein</topology>
    </subcellularLocation>
    <subcellularLocation>
        <location evidence="9">Cell membrane</location>
        <topology evidence="9">Multi-pass membrane protein</topology>
    </subcellularLocation>
</comment>
<evidence type="ECO:0000256" key="3">
    <source>
        <dbReference type="ARBA" id="ARBA00022448"/>
    </source>
</evidence>
<dbReference type="CDD" id="cd06261">
    <property type="entry name" value="TM_PBP2"/>
    <property type="match status" value="1"/>
</dbReference>
<gene>
    <name evidence="11" type="primary">aapM</name>
    <name evidence="11" type="ORF">MORIYA_4187</name>
</gene>
<feature type="transmembrane region" description="Helical" evidence="9">
    <location>
        <begin position="268"/>
        <end position="289"/>
    </location>
</feature>
<keyword evidence="12" id="KW-1185">Reference proteome</keyword>
<dbReference type="Proteomes" id="UP000250163">
    <property type="component" value="Chromosome MORIYA"/>
</dbReference>
<dbReference type="SUPFAM" id="SSF161098">
    <property type="entry name" value="MetI-like"/>
    <property type="match status" value="1"/>
</dbReference>
<dbReference type="InterPro" id="IPR043429">
    <property type="entry name" value="ArtM/GltK/GlnP/TcyL/YhdX-like"/>
</dbReference>
<dbReference type="KEGG" id="mya:MORIYA_4187"/>
<keyword evidence="7 9" id="KW-1133">Transmembrane helix</keyword>
<name>A0A330LV61_9GAMM</name>
<feature type="transmembrane region" description="Helical" evidence="9">
    <location>
        <begin position="96"/>
        <end position="115"/>
    </location>
</feature>
<accession>A0A330LV61</accession>
<dbReference type="PANTHER" id="PTHR30614">
    <property type="entry name" value="MEMBRANE COMPONENT OF AMINO ACID ABC TRANSPORTER"/>
    <property type="match status" value="1"/>
</dbReference>
<evidence type="ECO:0000256" key="9">
    <source>
        <dbReference type="RuleBase" id="RU363032"/>
    </source>
</evidence>
<feature type="transmembrane region" description="Helical" evidence="9">
    <location>
        <begin position="189"/>
        <end position="218"/>
    </location>
</feature>
<dbReference type="PROSITE" id="PS50928">
    <property type="entry name" value="ABC_TM1"/>
    <property type="match status" value="1"/>
</dbReference>
<dbReference type="OrthoDB" id="9771188at2"/>
<comment type="similarity">
    <text evidence="2">Belongs to the binding-protein-dependent transport system permease family. HisMQ subfamily.</text>
</comment>
<dbReference type="EMBL" id="LS483250">
    <property type="protein sequence ID" value="SQD80639.1"/>
    <property type="molecule type" value="Genomic_DNA"/>
</dbReference>
<dbReference type="AlphaFoldDB" id="A0A330LV61"/>
<keyword evidence="6" id="KW-0029">Amino-acid transport</keyword>
<dbReference type="NCBIfam" id="TIGR01726">
    <property type="entry name" value="HEQRo_perm_3TM"/>
    <property type="match status" value="1"/>
</dbReference>
<dbReference type="RefSeq" id="WP_112718108.1">
    <property type="nucleotide sequence ID" value="NZ_LS483250.1"/>
</dbReference>
<dbReference type="GO" id="GO:0043190">
    <property type="term" value="C:ATP-binding cassette (ABC) transporter complex"/>
    <property type="evidence" value="ECO:0007669"/>
    <property type="project" value="InterPro"/>
</dbReference>
<dbReference type="InterPro" id="IPR010065">
    <property type="entry name" value="AA_ABC_transptr_permease_3TM"/>
</dbReference>
<dbReference type="Pfam" id="PF00528">
    <property type="entry name" value="BPD_transp_1"/>
    <property type="match status" value="1"/>
</dbReference>
<evidence type="ECO:0000256" key="2">
    <source>
        <dbReference type="ARBA" id="ARBA00010072"/>
    </source>
</evidence>
<keyword evidence="4" id="KW-1003">Cell membrane</keyword>
<evidence type="ECO:0000256" key="5">
    <source>
        <dbReference type="ARBA" id="ARBA00022692"/>
    </source>
</evidence>
<protein>
    <submittedName>
        <fullName evidence="11">Amino-acid transporter subunit membrane component of ABC superfamily</fullName>
    </submittedName>
</protein>
<evidence type="ECO:0000313" key="11">
    <source>
        <dbReference type="EMBL" id="SQD80639.1"/>
    </source>
</evidence>
<dbReference type="GO" id="GO:0022857">
    <property type="term" value="F:transmembrane transporter activity"/>
    <property type="evidence" value="ECO:0007669"/>
    <property type="project" value="InterPro"/>
</dbReference>
<dbReference type="InterPro" id="IPR000515">
    <property type="entry name" value="MetI-like"/>
</dbReference>
<feature type="transmembrane region" description="Helical" evidence="9">
    <location>
        <begin position="122"/>
        <end position="142"/>
    </location>
</feature>
<evidence type="ECO:0000313" key="12">
    <source>
        <dbReference type="Proteomes" id="UP000250163"/>
    </source>
</evidence>
<feature type="transmembrane region" description="Helical" evidence="9">
    <location>
        <begin position="301"/>
        <end position="318"/>
    </location>
</feature>
<evidence type="ECO:0000256" key="8">
    <source>
        <dbReference type="ARBA" id="ARBA00023136"/>
    </source>
</evidence>
<reference evidence="12" key="1">
    <citation type="submission" date="2018-05" db="EMBL/GenBank/DDBJ databases">
        <authorList>
            <person name="Cea G.-C."/>
            <person name="William W."/>
        </authorList>
    </citation>
    <scope>NUCLEOTIDE SEQUENCE [LARGE SCALE GENOMIC DNA]</scope>
    <source>
        <strain evidence="12">DB21MT 5</strain>
    </source>
</reference>
<keyword evidence="8 9" id="KW-0472">Membrane</keyword>
<keyword evidence="5 9" id="KW-0812">Transmembrane</keyword>
<evidence type="ECO:0000256" key="1">
    <source>
        <dbReference type="ARBA" id="ARBA00004429"/>
    </source>
</evidence>
<feature type="transmembrane region" description="Helical" evidence="9">
    <location>
        <begin position="330"/>
        <end position="348"/>
    </location>
</feature>
<feature type="domain" description="ABC transmembrane type-1" evidence="10">
    <location>
        <begin position="154"/>
        <end position="349"/>
    </location>
</feature>